<evidence type="ECO:0000313" key="5">
    <source>
        <dbReference type="Proteomes" id="UP000308133"/>
    </source>
</evidence>
<evidence type="ECO:0000256" key="3">
    <source>
        <dbReference type="SAM" id="SignalP"/>
    </source>
</evidence>
<feature type="compositionally biased region" description="Low complexity" evidence="1">
    <location>
        <begin position="669"/>
        <end position="681"/>
    </location>
</feature>
<feature type="chain" id="PRO_5020415815" evidence="3">
    <location>
        <begin position="19"/>
        <end position="732"/>
    </location>
</feature>
<keyword evidence="2" id="KW-1133">Transmembrane helix</keyword>
<feature type="region of interest" description="Disordered" evidence="1">
    <location>
        <begin position="485"/>
        <end position="511"/>
    </location>
</feature>
<proteinExistence type="predicted"/>
<feature type="transmembrane region" description="Helical" evidence="2">
    <location>
        <begin position="713"/>
        <end position="729"/>
    </location>
</feature>
<feature type="signal peptide" evidence="3">
    <location>
        <begin position="1"/>
        <end position="18"/>
    </location>
</feature>
<dbReference type="Proteomes" id="UP000308133">
    <property type="component" value="Unassembled WGS sequence"/>
</dbReference>
<keyword evidence="3" id="KW-0732">Signal</keyword>
<evidence type="ECO:0000313" key="4">
    <source>
        <dbReference type="EMBL" id="TKX19589.1"/>
    </source>
</evidence>
<reference evidence="4 5" key="1">
    <citation type="submission" date="2018-02" db="EMBL/GenBank/DDBJ databases">
        <title>Draft genome sequences of Elsinoe sp., causing black scab on jojoba.</title>
        <authorList>
            <person name="Stodart B."/>
            <person name="Jeffress S."/>
            <person name="Ash G."/>
            <person name="Arun Chinnappa K."/>
        </authorList>
    </citation>
    <scope>NUCLEOTIDE SEQUENCE [LARGE SCALE GENOMIC DNA]</scope>
    <source>
        <strain evidence="4 5">Hillstone_2</strain>
    </source>
</reference>
<feature type="compositionally biased region" description="Polar residues" evidence="1">
    <location>
        <begin position="497"/>
        <end position="506"/>
    </location>
</feature>
<keyword evidence="2" id="KW-0812">Transmembrane</keyword>
<feature type="region of interest" description="Disordered" evidence="1">
    <location>
        <begin position="669"/>
        <end position="706"/>
    </location>
</feature>
<protein>
    <submittedName>
        <fullName evidence="4">Uncharacterized protein</fullName>
    </submittedName>
</protein>
<gene>
    <name evidence="4" type="ORF">C1H76_8242</name>
</gene>
<sequence>MLLLPWSWLALLVLLVEAITAQDQLGSERFPGLFKRDGYLQPNKSRANTAPSGQMRFPSTATGRDYAFKCQSRHFSWSSAESSWSKQHEWIEKQTNYYGGSSWSIVTDYADATTICDGHARVRKSPETPIRTRTTWLKPGQTPTKTSIELETVFSYYPSPSPTCTISPKDCDPLWRAYSRSVTAWLRSNPTQTLNGRAQITQAPQTPICMNQTAASSWSSVIESIYGCGDCTLYGDDVRLLFFPVPTTVSRDMCASTPLASMTHFPIDGEAIEVYAGKSYGQKPAPAGAVTATVDHHTLTSGTAYISIGQVYAQDRCSRYVGTTISNVIVAMHSESVLSLRYSQDHFQYFASSSTQTGYPVSYADFNHPVPWSAWNGMARCLCPRWGCRCDVIYEDEYRPQLAIPAAVRQLDPRWAKCQNWYGGLYDPPVTLQSQDAFAVPTFSASLTSTRSIAKTTGLPPMPAPGVQTKAGSTLQVPSTRALHPSLSSAIPSPSSGTGPVQSMPSASGKRVVAGNTEHLVEDGNGDVSSQPSIRTITVNGQAYTVTTNGYSLIIGSQTISLGGPGIILANGAYASLGPSGLVIEGSATIAALSSGPGTISAGGAVYTVEGQNGLFTIGSETLSPGGQAVTLPDRVVATMGKGGIVIAASKTVISDVSLAATITSGVQSSSSQTSHAPTTTNPLLSGSAARPFGASQTSSTTSKATMPRPSRLLVFVTLSIILVVLYMAEKC</sequence>
<evidence type="ECO:0000256" key="2">
    <source>
        <dbReference type="SAM" id="Phobius"/>
    </source>
</evidence>
<accession>A0A4U7ANY0</accession>
<comment type="caution">
    <text evidence="4">The sequence shown here is derived from an EMBL/GenBank/DDBJ whole genome shotgun (WGS) entry which is preliminary data.</text>
</comment>
<organism evidence="4 5">
    <name type="scientific">Elsinoe australis</name>
    <dbReference type="NCBI Taxonomy" id="40998"/>
    <lineage>
        <taxon>Eukaryota</taxon>
        <taxon>Fungi</taxon>
        <taxon>Dikarya</taxon>
        <taxon>Ascomycota</taxon>
        <taxon>Pezizomycotina</taxon>
        <taxon>Dothideomycetes</taxon>
        <taxon>Dothideomycetidae</taxon>
        <taxon>Myriangiales</taxon>
        <taxon>Elsinoaceae</taxon>
        <taxon>Elsinoe</taxon>
    </lineage>
</organism>
<dbReference type="EMBL" id="PTQR01000113">
    <property type="protein sequence ID" value="TKX19589.1"/>
    <property type="molecule type" value="Genomic_DNA"/>
</dbReference>
<name>A0A4U7ANY0_9PEZI</name>
<evidence type="ECO:0000256" key="1">
    <source>
        <dbReference type="SAM" id="MobiDB-lite"/>
    </source>
</evidence>
<feature type="compositionally biased region" description="Low complexity" evidence="1">
    <location>
        <begin position="695"/>
        <end position="706"/>
    </location>
</feature>
<feature type="compositionally biased region" description="Low complexity" evidence="1">
    <location>
        <begin position="485"/>
        <end position="496"/>
    </location>
</feature>
<keyword evidence="2" id="KW-0472">Membrane</keyword>
<dbReference type="AlphaFoldDB" id="A0A4U7ANY0"/>